<dbReference type="NCBIfam" id="TIGR01643">
    <property type="entry name" value="YD_repeat_2x"/>
    <property type="match status" value="1"/>
</dbReference>
<dbReference type="AlphaFoldDB" id="A0A4S3J9R4"/>
<proteinExistence type="predicted"/>
<dbReference type="EMBL" id="SOSA01000458">
    <property type="protein sequence ID" value="THC90998.1"/>
    <property type="molecule type" value="Genomic_DNA"/>
</dbReference>
<accession>A0A4S3J9R4</accession>
<dbReference type="Proteomes" id="UP000308092">
    <property type="component" value="Unassembled WGS sequence"/>
</dbReference>
<dbReference type="VEuPathDB" id="FungiDB:EYZ11_009547"/>
<protein>
    <submittedName>
        <fullName evidence="1">Uncharacterized protein</fullName>
    </submittedName>
</protein>
<name>A0A4S3J9R4_9EURO</name>
<keyword evidence="2" id="KW-1185">Reference proteome</keyword>
<dbReference type="InterPro" id="IPR006530">
    <property type="entry name" value="YD"/>
</dbReference>
<dbReference type="STRING" id="1220188.A0A4S3J9R4"/>
<gene>
    <name evidence="1" type="ORF">EYZ11_009547</name>
</gene>
<comment type="caution">
    <text evidence="1">The sequence shown here is derived from an EMBL/GenBank/DDBJ whole genome shotgun (WGS) entry which is preliminary data.</text>
</comment>
<dbReference type="Gene3D" id="2.180.10.10">
    <property type="entry name" value="RHS repeat-associated core"/>
    <property type="match status" value="1"/>
</dbReference>
<reference evidence="1 2" key="1">
    <citation type="submission" date="2019-03" db="EMBL/GenBank/DDBJ databases">
        <title>The genome sequence of a newly discovered highly antifungal drug resistant Aspergillus species, Aspergillus tanneri NIH 1004.</title>
        <authorList>
            <person name="Mounaud S."/>
            <person name="Singh I."/>
            <person name="Joardar V."/>
            <person name="Pakala S."/>
            <person name="Pakala S."/>
            <person name="Venepally P."/>
            <person name="Hoover J."/>
            <person name="Nierman W."/>
            <person name="Chung J."/>
            <person name="Losada L."/>
        </authorList>
    </citation>
    <scope>NUCLEOTIDE SEQUENCE [LARGE SCALE GENOMIC DNA]</scope>
    <source>
        <strain evidence="1 2">NIH1004</strain>
    </source>
</reference>
<sequence length="215" mass="22593">MDYDTLGRLIRVRDKDQELLCDYRYDAAGKLVAQIAPGQPDTYLFYSEEALIATKTDTHDSVLGWVNPQAPGKIHLQSYTPYGLSTRSEKSTSIGFNGQWRDPITGCDPVNRVDPSGHRSVLGIYFGWKTLIESILGVLASILAVIFTAGAGLAVEVAVGTVVGGVSSAAGGALGDLAEGQTPSWSSVGENFGMGLATSLAGPLVNRAFGAAKAL</sequence>
<evidence type="ECO:0000313" key="2">
    <source>
        <dbReference type="Proteomes" id="UP000308092"/>
    </source>
</evidence>
<evidence type="ECO:0000313" key="1">
    <source>
        <dbReference type="EMBL" id="THC90998.1"/>
    </source>
</evidence>
<organism evidence="1 2">
    <name type="scientific">Aspergillus tanneri</name>
    <dbReference type="NCBI Taxonomy" id="1220188"/>
    <lineage>
        <taxon>Eukaryota</taxon>
        <taxon>Fungi</taxon>
        <taxon>Dikarya</taxon>
        <taxon>Ascomycota</taxon>
        <taxon>Pezizomycotina</taxon>
        <taxon>Eurotiomycetes</taxon>
        <taxon>Eurotiomycetidae</taxon>
        <taxon>Eurotiales</taxon>
        <taxon>Aspergillaceae</taxon>
        <taxon>Aspergillus</taxon>
        <taxon>Aspergillus subgen. Circumdati</taxon>
    </lineage>
</organism>